<gene>
    <name evidence="3" type="ORF">N7496_012742</name>
</gene>
<keyword evidence="1" id="KW-0175">Coiled coil</keyword>
<dbReference type="GeneID" id="81444834"/>
<name>A0A9W9R9L4_9EURO</name>
<sequence>MGLFGVLQGGGASTESYDVPDIPDTAAEPSRGDSFEDVEPQPDPVKEMENLHRENESLMQRLEIAGETTKAARRVQLIAEERLRRQNELLRESRKNTETALKEQSQTLSKLTELQKWTESIDDGEVVEVMRKLFQRLEDWTKRHFNEVFHVTQFMRNAHIDGALLSYRNSPLTIQVIQAAISEEVLRGIFSRFMVGLPDRSCDAIFLEIDTKVSRSFPLHVWQHWRSSTSRAVASLAREEIGGICDQITQNIDDVFGWYTLTDTMDRKHELKDLLLECVRFKMTLDRQASIYFFHGSCPGTPFSEERMRSFTGVCSTEATVSQSIWPMLCKGSSDNWIIVEKEVVHLIELDPATLTETEFSADLYSRSL</sequence>
<accession>A0A9W9R9L4</accession>
<dbReference type="Proteomes" id="UP001147782">
    <property type="component" value="Unassembled WGS sequence"/>
</dbReference>
<dbReference type="OrthoDB" id="4227183at2759"/>
<dbReference type="AlphaFoldDB" id="A0A9W9R9L4"/>
<evidence type="ECO:0000313" key="4">
    <source>
        <dbReference type="Proteomes" id="UP001147782"/>
    </source>
</evidence>
<dbReference type="EMBL" id="JAPZBS010000010">
    <property type="protein sequence ID" value="KAJ5355530.1"/>
    <property type="molecule type" value="Genomic_DNA"/>
</dbReference>
<evidence type="ECO:0000313" key="3">
    <source>
        <dbReference type="EMBL" id="KAJ5355530.1"/>
    </source>
</evidence>
<evidence type="ECO:0000256" key="1">
    <source>
        <dbReference type="SAM" id="Coils"/>
    </source>
</evidence>
<proteinExistence type="predicted"/>
<protein>
    <submittedName>
        <fullName evidence="3">Uncharacterized protein</fullName>
    </submittedName>
</protein>
<comment type="caution">
    <text evidence="3">The sequence shown here is derived from an EMBL/GenBank/DDBJ whole genome shotgun (WGS) entry which is preliminary data.</text>
</comment>
<keyword evidence="4" id="KW-1185">Reference proteome</keyword>
<organism evidence="3 4">
    <name type="scientific">Penicillium cataractarum</name>
    <dbReference type="NCBI Taxonomy" id="2100454"/>
    <lineage>
        <taxon>Eukaryota</taxon>
        <taxon>Fungi</taxon>
        <taxon>Dikarya</taxon>
        <taxon>Ascomycota</taxon>
        <taxon>Pezizomycotina</taxon>
        <taxon>Eurotiomycetes</taxon>
        <taxon>Eurotiomycetidae</taxon>
        <taxon>Eurotiales</taxon>
        <taxon>Aspergillaceae</taxon>
        <taxon>Penicillium</taxon>
    </lineage>
</organism>
<reference evidence="3" key="2">
    <citation type="journal article" date="2023" name="IMA Fungus">
        <title>Comparative genomic study of the Penicillium genus elucidates a diverse pangenome and 15 lateral gene transfer events.</title>
        <authorList>
            <person name="Petersen C."/>
            <person name="Sorensen T."/>
            <person name="Nielsen M.R."/>
            <person name="Sondergaard T.E."/>
            <person name="Sorensen J.L."/>
            <person name="Fitzpatrick D.A."/>
            <person name="Frisvad J.C."/>
            <person name="Nielsen K.L."/>
        </authorList>
    </citation>
    <scope>NUCLEOTIDE SEQUENCE</scope>
    <source>
        <strain evidence="3">IBT 29864</strain>
    </source>
</reference>
<feature type="region of interest" description="Disordered" evidence="2">
    <location>
        <begin position="1"/>
        <end position="45"/>
    </location>
</feature>
<reference evidence="3" key="1">
    <citation type="submission" date="2022-11" db="EMBL/GenBank/DDBJ databases">
        <authorList>
            <person name="Petersen C."/>
        </authorList>
    </citation>
    <scope>NUCLEOTIDE SEQUENCE</scope>
    <source>
        <strain evidence="3">IBT 29864</strain>
    </source>
</reference>
<dbReference type="RefSeq" id="XP_056549553.1">
    <property type="nucleotide sequence ID" value="XM_056705655.1"/>
</dbReference>
<evidence type="ECO:0000256" key="2">
    <source>
        <dbReference type="SAM" id="MobiDB-lite"/>
    </source>
</evidence>
<feature type="coiled-coil region" evidence="1">
    <location>
        <begin position="45"/>
        <end position="114"/>
    </location>
</feature>